<dbReference type="EMBL" id="DWWU01000016">
    <property type="protein sequence ID" value="HJC14935.1"/>
    <property type="molecule type" value="Genomic_DNA"/>
</dbReference>
<keyword evidence="1" id="KW-1133">Transmembrane helix</keyword>
<keyword evidence="1" id="KW-0812">Transmembrane</keyword>
<sequence>MTDLWGFLLQTMEASWAALFLLIIKRLLSDKLSPRWQYGIWSLFFLRLLVPAGVTGRYLLTSPVVALQTLRESAESALSSRFCTAAAPVNVSFGLPRITGRPGSITDWLFVIYLAGVVFCIGRYFFSYLCLRLLLRGGRPVLPKLQAQLDAVCSRYHLKPCRAVMLPEAPSAFICGVCSPVLVLPTEEIDDKILLHELLHRRSMDALQSILWSFFRSVHWCNPFLQYVFNRIGNDMESLCDQRVLERLEGEERRRYGKILLDMTNDRYPRAPGTTSLSNGGRNIRRRIEAIARFQKYPRGMGLVSVCIGATLFFPLLSGVSRVILPTGSGTGTGAFSREIAAAHLVSCTTAAGALDTFAKGVMDLNPVWLTASGGALAQEQTRALMDAIQTGRLVFDGSYYVYNPELQEDGSFRLLLVFPSDSVSAENSRSSVGAASPDTGCYVFPVRLHCSAHRTWTVEVTGDYLSFLADDAFGFACGSDSLPAMSAEKEGDTGTFFGSFQLIYTVEQSWDTEAGSPEFLTGITNPESYFTPFPDTDAVFASAFCSRNFRWTPDETFLASRTASHAELYVTFTNETADAPADLSKTVSGLDPVENYEESDFFTVGSDFASASWNRELYTGGSSSFGQTGGSVSFPSDTLCRMDLSLDGILQETAFFTVKEGVIS</sequence>
<comment type="caution">
    <text evidence="3">The sequence shown here is derived from an EMBL/GenBank/DDBJ whole genome shotgun (WGS) entry which is preliminary data.</text>
</comment>
<proteinExistence type="predicted"/>
<evidence type="ECO:0000313" key="3">
    <source>
        <dbReference type="EMBL" id="HJC14935.1"/>
    </source>
</evidence>
<dbReference type="AlphaFoldDB" id="A0A9D2SLU9"/>
<dbReference type="InterPro" id="IPR052173">
    <property type="entry name" value="Beta-lactam_resp_regulator"/>
</dbReference>
<dbReference type="Proteomes" id="UP000823849">
    <property type="component" value="Unassembled WGS sequence"/>
</dbReference>
<dbReference type="CDD" id="cd07341">
    <property type="entry name" value="M56_BlaR1_MecR1_like"/>
    <property type="match status" value="1"/>
</dbReference>
<reference evidence="3" key="2">
    <citation type="submission" date="2021-04" db="EMBL/GenBank/DDBJ databases">
        <authorList>
            <person name="Gilroy R."/>
        </authorList>
    </citation>
    <scope>NUCLEOTIDE SEQUENCE</scope>
    <source>
        <strain evidence="3">CHK185-5351</strain>
    </source>
</reference>
<feature type="transmembrane region" description="Helical" evidence="1">
    <location>
        <begin position="40"/>
        <end position="60"/>
    </location>
</feature>
<feature type="transmembrane region" description="Helical" evidence="1">
    <location>
        <begin position="6"/>
        <end position="28"/>
    </location>
</feature>
<name>A0A9D2SLU9_9FIRM</name>
<gene>
    <name evidence="3" type="ORF">H9705_03765</name>
</gene>
<keyword evidence="1" id="KW-0472">Membrane</keyword>
<evidence type="ECO:0000256" key="1">
    <source>
        <dbReference type="SAM" id="Phobius"/>
    </source>
</evidence>
<dbReference type="PANTHER" id="PTHR34978">
    <property type="entry name" value="POSSIBLE SENSOR-TRANSDUCER PROTEIN BLAR"/>
    <property type="match status" value="1"/>
</dbReference>
<protein>
    <submittedName>
        <fullName evidence="3">M56 family metallopeptidase</fullName>
    </submittedName>
</protein>
<evidence type="ECO:0000313" key="4">
    <source>
        <dbReference type="Proteomes" id="UP000823849"/>
    </source>
</evidence>
<dbReference type="InterPro" id="IPR008756">
    <property type="entry name" value="Peptidase_M56"/>
</dbReference>
<feature type="domain" description="Peptidase M56" evidence="2">
    <location>
        <begin position="8"/>
        <end position="291"/>
    </location>
</feature>
<accession>A0A9D2SLU9</accession>
<organism evidence="3 4">
    <name type="scientific">Candidatus Fusicatenibacter intestinigallinarum</name>
    <dbReference type="NCBI Taxonomy" id="2838598"/>
    <lineage>
        <taxon>Bacteria</taxon>
        <taxon>Bacillati</taxon>
        <taxon>Bacillota</taxon>
        <taxon>Clostridia</taxon>
        <taxon>Lachnospirales</taxon>
        <taxon>Lachnospiraceae</taxon>
        <taxon>Fusicatenibacter</taxon>
    </lineage>
</organism>
<evidence type="ECO:0000259" key="2">
    <source>
        <dbReference type="Pfam" id="PF05569"/>
    </source>
</evidence>
<reference evidence="3" key="1">
    <citation type="journal article" date="2021" name="PeerJ">
        <title>Extensive microbial diversity within the chicken gut microbiome revealed by metagenomics and culture.</title>
        <authorList>
            <person name="Gilroy R."/>
            <person name="Ravi A."/>
            <person name="Getino M."/>
            <person name="Pursley I."/>
            <person name="Horton D.L."/>
            <person name="Alikhan N.F."/>
            <person name="Baker D."/>
            <person name="Gharbi K."/>
            <person name="Hall N."/>
            <person name="Watson M."/>
            <person name="Adriaenssens E.M."/>
            <person name="Foster-Nyarko E."/>
            <person name="Jarju S."/>
            <person name="Secka A."/>
            <person name="Antonio M."/>
            <person name="Oren A."/>
            <person name="Chaudhuri R.R."/>
            <person name="La Ragione R."/>
            <person name="Hildebrand F."/>
            <person name="Pallen M.J."/>
        </authorList>
    </citation>
    <scope>NUCLEOTIDE SEQUENCE</scope>
    <source>
        <strain evidence="3">CHK185-5351</strain>
    </source>
</reference>
<dbReference type="PANTHER" id="PTHR34978:SF3">
    <property type="entry name" value="SLR0241 PROTEIN"/>
    <property type="match status" value="1"/>
</dbReference>
<dbReference type="Pfam" id="PF05569">
    <property type="entry name" value="Peptidase_M56"/>
    <property type="match status" value="1"/>
</dbReference>
<feature type="transmembrane region" description="Helical" evidence="1">
    <location>
        <begin position="110"/>
        <end position="135"/>
    </location>
</feature>